<dbReference type="PANTHER" id="PTHR42928">
    <property type="entry name" value="TRICARBOXYLATE-BINDING PROTEIN"/>
    <property type="match status" value="1"/>
</dbReference>
<organism evidence="3 4">
    <name type="scientific">[Roseibacterium] beibuensis</name>
    <dbReference type="NCBI Taxonomy" id="1193142"/>
    <lineage>
        <taxon>Bacteria</taxon>
        <taxon>Pseudomonadati</taxon>
        <taxon>Pseudomonadota</taxon>
        <taxon>Alphaproteobacteria</taxon>
        <taxon>Rhodobacterales</taxon>
        <taxon>Roseobacteraceae</taxon>
        <taxon>Roseicyclus</taxon>
    </lineage>
</organism>
<feature type="chain" id="PRO_5046493487" evidence="2">
    <location>
        <begin position="25"/>
        <end position="323"/>
    </location>
</feature>
<evidence type="ECO:0000313" key="4">
    <source>
        <dbReference type="Proteomes" id="UP001499910"/>
    </source>
</evidence>
<evidence type="ECO:0000256" key="1">
    <source>
        <dbReference type="ARBA" id="ARBA00006987"/>
    </source>
</evidence>
<dbReference type="PANTHER" id="PTHR42928:SF5">
    <property type="entry name" value="BLR1237 PROTEIN"/>
    <property type="match status" value="1"/>
</dbReference>
<feature type="signal peptide" evidence="2">
    <location>
        <begin position="1"/>
        <end position="24"/>
    </location>
</feature>
<name>A0ABP9L960_9RHOB</name>
<evidence type="ECO:0000256" key="2">
    <source>
        <dbReference type="SAM" id="SignalP"/>
    </source>
</evidence>
<dbReference type="CDD" id="cd07012">
    <property type="entry name" value="PBP2_Bug_TTT"/>
    <property type="match status" value="1"/>
</dbReference>
<keyword evidence="4" id="KW-1185">Reference proteome</keyword>
<dbReference type="Gene3D" id="3.40.190.150">
    <property type="entry name" value="Bordetella uptake gene, domain 1"/>
    <property type="match status" value="1"/>
</dbReference>
<dbReference type="Gene3D" id="3.40.190.10">
    <property type="entry name" value="Periplasmic binding protein-like II"/>
    <property type="match status" value="1"/>
</dbReference>
<evidence type="ECO:0000313" key="3">
    <source>
        <dbReference type="EMBL" id="GAA5071501.1"/>
    </source>
</evidence>
<accession>A0ABP9L960</accession>
<dbReference type="InterPro" id="IPR005064">
    <property type="entry name" value="BUG"/>
</dbReference>
<proteinExistence type="inferred from homology"/>
<dbReference type="RefSeq" id="WP_259550101.1">
    <property type="nucleotide sequence ID" value="NZ_BAABHW010000002.1"/>
</dbReference>
<reference evidence="4" key="1">
    <citation type="journal article" date="2019" name="Int. J. Syst. Evol. Microbiol.">
        <title>The Global Catalogue of Microorganisms (GCM) 10K type strain sequencing project: providing services to taxonomists for standard genome sequencing and annotation.</title>
        <authorList>
            <consortium name="The Broad Institute Genomics Platform"/>
            <consortium name="The Broad Institute Genome Sequencing Center for Infectious Disease"/>
            <person name="Wu L."/>
            <person name="Ma J."/>
        </authorList>
    </citation>
    <scope>NUCLEOTIDE SEQUENCE [LARGE SCALE GENOMIC DNA]</scope>
    <source>
        <strain evidence="4">JCM 18015</strain>
    </source>
</reference>
<sequence length="323" mass="33103">MKRTITTAAICAFGLTAGAQGALAQTFPSEPIRMIVPYNPGGGTDVTARILAEALADVLPQPVVIENRPGASGIVGTVLATTAEPDGHTLLFAIQATVALNPSLFHAATYDAATDLDAVALLTEAPYVITVPGDSAIADLDDLVAAASGEVRFTMANGASAAYLGAALLAAETGATFEHIPYSGTGDAISDALSGRVDALISSPVAVLPHIESGALRAIVNTGANRFPMLPDVPTVQESGIDGFNVAGWYAVAAPAGVPEDRLEILNAAFNEVIAREDVVEQLLQAGVVASPMGLEAAEVSAFFQREIDLWSAEIEAAGIEKQ</sequence>
<gene>
    <name evidence="3" type="ORF">GCM10023209_15270</name>
</gene>
<dbReference type="Proteomes" id="UP001499910">
    <property type="component" value="Unassembled WGS sequence"/>
</dbReference>
<comment type="caution">
    <text evidence="3">The sequence shown here is derived from an EMBL/GenBank/DDBJ whole genome shotgun (WGS) entry which is preliminary data.</text>
</comment>
<dbReference type="PIRSF" id="PIRSF017082">
    <property type="entry name" value="YflP"/>
    <property type="match status" value="1"/>
</dbReference>
<dbReference type="EMBL" id="BAABHW010000002">
    <property type="protein sequence ID" value="GAA5071501.1"/>
    <property type="molecule type" value="Genomic_DNA"/>
</dbReference>
<comment type="similarity">
    <text evidence="1">Belongs to the UPF0065 (bug) family.</text>
</comment>
<dbReference type="InterPro" id="IPR042100">
    <property type="entry name" value="Bug_dom1"/>
</dbReference>
<dbReference type="Pfam" id="PF03401">
    <property type="entry name" value="TctC"/>
    <property type="match status" value="1"/>
</dbReference>
<keyword evidence="2" id="KW-0732">Signal</keyword>
<protein>
    <submittedName>
        <fullName evidence="3">Tripartite tricarboxylate transporter substrate binding protein</fullName>
    </submittedName>
</protein>
<dbReference type="SUPFAM" id="SSF53850">
    <property type="entry name" value="Periplasmic binding protein-like II"/>
    <property type="match status" value="1"/>
</dbReference>